<dbReference type="AlphaFoldDB" id="A0A0C3E3E5"/>
<evidence type="ECO:0000313" key="9">
    <source>
        <dbReference type="Proteomes" id="UP000053989"/>
    </source>
</evidence>
<dbReference type="STRING" id="1036808.A0A0C3E3E5"/>
<keyword evidence="3 6" id="KW-1133">Transmembrane helix</keyword>
<evidence type="ECO:0000256" key="3">
    <source>
        <dbReference type="ARBA" id="ARBA00022989"/>
    </source>
</evidence>
<reference evidence="8 9" key="1">
    <citation type="submission" date="2014-04" db="EMBL/GenBank/DDBJ databases">
        <authorList>
            <consortium name="DOE Joint Genome Institute"/>
            <person name="Kuo A."/>
            <person name="Kohler A."/>
            <person name="Nagy L.G."/>
            <person name="Floudas D."/>
            <person name="Copeland A."/>
            <person name="Barry K.W."/>
            <person name="Cichocki N."/>
            <person name="Veneault-Fourrey C."/>
            <person name="LaButti K."/>
            <person name="Lindquist E.A."/>
            <person name="Lipzen A."/>
            <person name="Lundell T."/>
            <person name="Morin E."/>
            <person name="Murat C."/>
            <person name="Sun H."/>
            <person name="Tunlid A."/>
            <person name="Henrissat B."/>
            <person name="Grigoriev I.V."/>
            <person name="Hibbett D.S."/>
            <person name="Martin F."/>
            <person name="Nordberg H.P."/>
            <person name="Cantor M.N."/>
            <person name="Hua S.X."/>
        </authorList>
    </citation>
    <scope>NUCLEOTIDE SEQUENCE [LARGE SCALE GENOMIC DNA]</scope>
    <source>
        <strain evidence="8 9">Foug A</strain>
    </source>
</reference>
<dbReference type="SUPFAM" id="SSF103473">
    <property type="entry name" value="MFS general substrate transporter"/>
    <property type="match status" value="1"/>
</dbReference>
<feature type="transmembrane region" description="Helical" evidence="6">
    <location>
        <begin position="158"/>
        <end position="180"/>
    </location>
</feature>
<feature type="transmembrane region" description="Helical" evidence="6">
    <location>
        <begin position="411"/>
        <end position="434"/>
    </location>
</feature>
<dbReference type="InterPro" id="IPR036259">
    <property type="entry name" value="MFS_trans_sf"/>
</dbReference>
<name>A0A0C3E3E5_9AGAM</name>
<feature type="compositionally biased region" description="Polar residues" evidence="5">
    <location>
        <begin position="272"/>
        <end position="281"/>
    </location>
</feature>
<feature type="transmembrane region" description="Helical" evidence="6">
    <location>
        <begin position="20"/>
        <end position="39"/>
    </location>
</feature>
<comment type="subcellular location">
    <subcellularLocation>
        <location evidence="1">Membrane</location>
        <topology evidence="1">Multi-pass membrane protein</topology>
    </subcellularLocation>
</comment>
<proteinExistence type="predicted"/>
<feature type="transmembrane region" description="Helical" evidence="6">
    <location>
        <begin position="308"/>
        <end position="335"/>
    </location>
</feature>
<feature type="transmembrane region" description="Helical" evidence="6">
    <location>
        <begin position="515"/>
        <end position="534"/>
    </location>
</feature>
<protein>
    <recommendedName>
        <fullName evidence="7">Nodulin-like domain-containing protein</fullName>
    </recommendedName>
</protein>
<evidence type="ECO:0000259" key="7">
    <source>
        <dbReference type="Pfam" id="PF06813"/>
    </source>
</evidence>
<accession>A0A0C3E3E5</accession>
<feature type="transmembrane region" description="Helical" evidence="6">
    <location>
        <begin position="446"/>
        <end position="464"/>
    </location>
</feature>
<organism evidence="8 9">
    <name type="scientific">Scleroderma citrinum Foug A</name>
    <dbReference type="NCBI Taxonomy" id="1036808"/>
    <lineage>
        <taxon>Eukaryota</taxon>
        <taxon>Fungi</taxon>
        <taxon>Dikarya</taxon>
        <taxon>Basidiomycota</taxon>
        <taxon>Agaricomycotina</taxon>
        <taxon>Agaricomycetes</taxon>
        <taxon>Agaricomycetidae</taxon>
        <taxon>Boletales</taxon>
        <taxon>Sclerodermatineae</taxon>
        <taxon>Sclerodermataceae</taxon>
        <taxon>Scleroderma</taxon>
    </lineage>
</organism>
<dbReference type="InterPro" id="IPR010658">
    <property type="entry name" value="Nodulin-like"/>
</dbReference>
<dbReference type="PANTHER" id="PTHR21576">
    <property type="entry name" value="UNCHARACTERIZED NODULIN-LIKE PROTEIN"/>
    <property type="match status" value="1"/>
</dbReference>
<feature type="transmembrane region" description="Helical" evidence="6">
    <location>
        <begin position="186"/>
        <end position="206"/>
    </location>
</feature>
<reference evidence="9" key="2">
    <citation type="submission" date="2015-01" db="EMBL/GenBank/DDBJ databases">
        <title>Evolutionary Origins and Diversification of the Mycorrhizal Mutualists.</title>
        <authorList>
            <consortium name="DOE Joint Genome Institute"/>
            <consortium name="Mycorrhizal Genomics Consortium"/>
            <person name="Kohler A."/>
            <person name="Kuo A."/>
            <person name="Nagy L.G."/>
            <person name="Floudas D."/>
            <person name="Copeland A."/>
            <person name="Barry K.W."/>
            <person name="Cichocki N."/>
            <person name="Veneault-Fourrey C."/>
            <person name="LaButti K."/>
            <person name="Lindquist E.A."/>
            <person name="Lipzen A."/>
            <person name="Lundell T."/>
            <person name="Morin E."/>
            <person name="Murat C."/>
            <person name="Riley R."/>
            <person name="Ohm R."/>
            <person name="Sun H."/>
            <person name="Tunlid A."/>
            <person name="Henrissat B."/>
            <person name="Grigoriev I.V."/>
            <person name="Hibbett D.S."/>
            <person name="Martin F."/>
        </authorList>
    </citation>
    <scope>NUCLEOTIDE SEQUENCE [LARGE SCALE GENOMIC DNA]</scope>
    <source>
        <strain evidence="9">Foug A</strain>
    </source>
</reference>
<dbReference type="InParanoid" id="A0A0C3E3E5"/>
<feature type="transmembrane region" description="Helical" evidence="6">
    <location>
        <begin position="84"/>
        <end position="102"/>
    </location>
</feature>
<dbReference type="OrthoDB" id="410267at2759"/>
<evidence type="ECO:0000256" key="2">
    <source>
        <dbReference type="ARBA" id="ARBA00022692"/>
    </source>
</evidence>
<dbReference type="Pfam" id="PF06813">
    <property type="entry name" value="Nodulin-like"/>
    <property type="match status" value="1"/>
</dbReference>
<dbReference type="HOGENOM" id="CLU_012596_1_0_1"/>
<keyword evidence="4 6" id="KW-0472">Membrane</keyword>
<feature type="domain" description="Nodulin-like" evidence="7">
    <location>
        <begin position="22"/>
        <end position="212"/>
    </location>
</feature>
<keyword evidence="2 6" id="KW-0812">Transmembrane</keyword>
<evidence type="ECO:0000256" key="1">
    <source>
        <dbReference type="ARBA" id="ARBA00004141"/>
    </source>
</evidence>
<dbReference type="Proteomes" id="UP000053989">
    <property type="component" value="Unassembled WGS sequence"/>
</dbReference>
<dbReference type="PANTHER" id="PTHR21576:SF160">
    <property type="entry name" value="NODULIN-LIKE DOMAIN-CONTAINING PROTEIN"/>
    <property type="match status" value="1"/>
</dbReference>
<evidence type="ECO:0000256" key="4">
    <source>
        <dbReference type="ARBA" id="ARBA00023136"/>
    </source>
</evidence>
<gene>
    <name evidence="8" type="ORF">SCLCIDRAFT_1214528</name>
</gene>
<evidence type="ECO:0000256" key="5">
    <source>
        <dbReference type="SAM" id="MobiDB-lite"/>
    </source>
</evidence>
<feature type="transmembrane region" description="Helical" evidence="6">
    <location>
        <begin position="385"/>
        <end position="405"/>
    </location>
</feature>
<sequence>MFSATNGEQKIPSLLSVPRIATLLGSVLVALCTGTNYIYSAYAPQLAARLHISHTQINVVGLAANVGGTVSAPLLGRFVDAKGASIPLIGASLCLLGGYSGIQRIYDNGIGADTSISQASFVMLIMCLLLTGLATGACSAAINTTAKSFPKSAHATTTGLVLSGYGLSAFLFSAIAHTFFPGDTSALLHLLALGTSIPILVALFVVRPIPLPPTCTSPMMNGNEGYEPLPTGDIIPLTTGAEFNMVSIPSRESCTHLPEDQLEDAGHRPSELSPTLETSWVTNRNHARTDGTPDIHGIQLLMSPDFQLIGVIALLLSGTGIMYINNVGSIALALYAQSNPEYDHVEASKWQVAQVSTLSLGNFAGRIVIGLISDFMRYHLHIPRAYCLCIVSSSFIISQVFTLSISNVNTLWIATVLLGFSYGSLWGSMPAIMIEWFGLAHLAENSGWSAFAPLVGGNLFSIMLGRDLDAHTPIQVSSSSELRRTWTALYDRIPRAGMPSEHQCILGRQCYVSTIRVTLVACVVALVLSTWAGIRDGRRHKS</sequence>
<dbReference type="EMBL" id="KN822038">
    <property type="protein sequence ID" value="KIM62994.1"/>
    <property type="molecule type" value="Genomic_DNA"/>
</dbReference>
<feature type="compositionally biased region" description="Basic and acidic residues" evidence="5">
    <location>
        <begin position="261"/>
        <end position="270"/>
    </location>
</feature>
<feature type="transmembrane region" description="Helical" evidence="6">
    <location>
        <begin position="122"/>
        <end position="146"/>
    </location>
</feature>
<dbReference type="GO" id="GO:0000329">
    <property type="term" value="C:fungal-type vacuole membrane"/>
    <property type="evidence" value="ECO:0007669"/>
    <property type="project" value="TreeGrafter"/>
</dbReference>
<evidence type="ECO:0000256" key="6">
    <source>
        <dbReference type="SAM" id="Phobius"/>
    </source>
</evidence>
<evidence type="ECO:0000313" key="8">
    <source>
        <dbReference type="EMBL" id="KIM62994.1"/>
    </source>
</evidence>
<feature type="region of interest" description="Disordered" evidence="5">
    <location>
        <begin position="261"/>
        <end position="281"/>
    </location>
</feature>
<dbReference type="Gene3D" id="1.20.1250.20">
    <property type="entry name" value="MFS general substrate transporter like domains"/>
    <property type="match status" value="2"/>
</dbReference>
<keyword evidence="9" id="KW-1185">Reference proteome</keyword>